<reference evidence="1 2" key="1">
    <citation type="submission" date="2018-03" db="EMBL/GenBank/DDBJ databases">
        <title>Genomic Encyclopedia of Archaeal and Bacterial Type Strains, Phase II (KMG-II): from individual species to whole genera.</title>
        <authorList>
            <person name="Goeker M."/>
        </authorList>
    </citation>
    <scope>NUCLEOTIDE SEQUENCE [LARGE SCALE GENOMIC DNA]</scope>
    <source>
        <strain evidence="1 2">DSM 19711</strain>
    </source>
</reference>
<keyword evidence="2" id="KW-1185">Reference proteome</keyword>
<organism evidence="1 2">
    <name type="scientific">Kineococcus rhizosphaerae</name>
    <dbReference type="NCBI Taxonomy" id="559628"/>
    <lineage>
        <taxon>Bacteria</taxon>
        <taxon>Bacillati</taxon>
        <taxon>Actinomycetota</taxon>
        <taxon>Actinomycetes</taxon>
        <taxon>Kineosporiales</taxon>
        <taxon>Kineosporiaceae</taxon>
        <taxon>Kineococcus</taxon>
    </lineage>
</organism>
<dbReference type="InterPro" id="IPR034660">
    <property type="entry name" value="DinB/YfiT-like"/>
</dbReference>
<comment type="caution">
    <text evidence="1">The sequence shown here is derived from an EMBL/GenBank/DDBJ whole genome shotgun (WGS) entry which is preliminary data.</text>
</comment>
<evidence type="ECO:0000313" key="1">
    <source>
        <dbReference type="EMBL" id="PRY18492.1"/>
    </source>
</evidence>
<gene>
    <name evidence="1" type="ORF">CLV37_101737</name>
</gene>
<dbReference type="AlphaFoldDB" id="A0A2T0RBF6"/>
<protein>
    <submittedName>
        <fullName evidence="1">Uncharacterized protein DUF664</fullName>
    </submittedName>
</protein>
<evidence type="ECO:0000313" key="2">
    <source>
        <dbReference type="Proteomes" id="UP000238083"/>
    </source>
</evidence>
<proteinExistence type="predicted"/>
<dbReference type="EMBL" id="PVZF01000001">
    <property type="protein sequence ID" value="PRY18492.1"/>
    <property type="molecule type" value="Genomic_DNA"/>
</dbReference>
<dbReference type="SUPFAM" id="SSF109854">
    <property type="entry name" value="DinB/YfiT-like putative metalloenzymes"/>
    <property type="match status" value="1"/>
</dbReference>
<accession>A0A2T0RBF6</accession>
<dbReference type="Proteomes" id="UP000238083">
    <property type="component" value="Unassembled WGS sequence"/>
</dbReference>
<dbReference type="InterPro" id="IPR007061">
    <property type="entry name" value="MST-like"/>
</dbReference>
<name>A0A2T0RBF6_9ACTN</name>
<sequence length="157" mass="17517">MADERATLAGFLDYHRTTFAQKVAGLSTEQLRRRSVEPSSMSLLGMVRHLADVERGWWQAGVAGEDVAPRYYDDTNPDGDFDDVDDADPAVDLAELATQQDLARAVLAAHSLDDTFEHRRQGTTSVRWVLVHLVEEYARHNGHADLLRERIDGATGE</sequence>
<dbReference type="Pfam" id="PF04978">
    <property type="entry name" value="MST"/>
    <property type="match status" value="1"/>
</dbReference>
<dbReference type="Gene3D" id="1.20.120.450">
    <property type="entry name" value="dinb family like domain"/>
    <property type="match status" value="1"/>
</dbReference>